<feature type="region of interest" description="Disordered" evidence="6">
    <location>
        <begin position="598"/>
        <end position="617"/>
    </location>
</feature>
<keyword evidence="4" id="KW-0325">Glycoprotein</keyword>
<evidence type="ECO:0000256" key="2">
    <source>
        <dbReference type="ARBA" id="ARBA00023136"/>
    </source>
</evidence>
<dbReference type="EMBL" id="JAIZAY010000016">
    <property type="protein sequence ID" value="KAJ8027564.1"/>
    <property type="molecule type" value="Genomic_DNA"/>
</dbReference>
<evidence type="ECO:0000259" key="9">
    <source>
        <dbReference type="PROSITE" id="PS50835"/>
    </source>
</evidence>
<feature type="region of interest" description="Disordered" evidence="6">
    <location>
        <begin position="564"/>
        <end position="587"/>
    </location>
</feature>
<name>A0A9Q1BJ48_HOLLE</name>
<comment type="subcellular location">
    <subcellularLocation>
        <location evidence="1">Membrane</location>
        <topology evidence="1">Single-pass type I membrane protein</topology>
    </subcellularLocation>
</comment>
<feature type="chain" id="PRO_5040354836" description="Ig-like domain-containing protein" evidence="8">
    <location>
        <begin position="19"/>
        <end position="664"/>
    </location>
</feature>
<evidence type="ECO:0000313" key="10">
    <source>
        <dbReference type="EMBL" id="KAJ8027564.1"/>
    </source>
</evidence>
<dbReference type="PANTHER" id="PTHR11640:SF164">
    <property type="entry name" value="MAM DOMAIN-CONTAINING GLYCOSYLPHOSPHATIDYLINOSITOL ANCHOR PROTEIN 1"/>
    <property type="match status" value="1"/>
</dbReference>
<comment type="caution">
    <text evidence="10">The sequence shown here is derived from an EMBL/GenBank/DDBJ whole genome shotgun (WGS) entry which is preliminary data.</text>
</comment>
<dbReference type="InterPro" id="IPR036179">
    <property type="entry name" value="Ig-like_dom_sf"/>
</dbReference>
<dbReference type="Pfam" id="PF07686">
    <property type="entry name" value="V-set"/>
    <property type="match status" value="1"/>
</dbReference>
<dbReference type="GO" id="GO:0005911">
    <property type="term" value="C:cell-cell junction"/>
    <property type="evidence" value="ECO:0007669"/>
    <property type="project" value="TreeGrafter"/>
</dbReference>
<feature type="signal peptide" evidence="8">
    <location>
        <begin position="1"/>
        <end position="18"/>
    </location>
</feature>
<dbReference type="InterPro" id="IPR051275">
    <property type="entry name" value="Cell_adhesion_signaling"/>
</dbReference>
<feature type="domain" description="Ig-like" evidence="9">
    <location>
        <begin position="20"/>
        <end position="116"/>
    </location>
</feature>
<keyword evidence="5" id="KW-0393">Immunoglobulin domain</keyword>
<accession>A0A9Q1BJ48</accession>
<keyword evidence="3" id="KW-1015">Disulfide bond</keyword>
<evidence type="ECO:0000313" key="11">
    <source>
        <dbReference type="Proteomes" id="UP001152320"/>
    </source>
</evidence>
<evidence type="ECO:0000256" key="8">
    <source>
        <dbReference type="SAM" id="SignalP"/>
    </source>
</evidence>
<keyword evidence="7" id="KW-0812">Transmembrane</keyword>
<evidence type="ECO:0000256" key="4">
    <source>
        <dbReference type="ARBA" id="ARBA00023180"/>
    </source>
</evidence>
<dbReference type="Gene3D" id="2.60.40.10">
    <property type="entry name" value="Immunoglobulins"/>
    <property type="match status" value="1"/>
</dbReference>
<protein>
    <recommendedName>
        <fullName evidence="9">Ig-like domain-containing protein</fullName>
    </recommendedName>
</protein>
<keyword evidence="2 7" id="KW-0472">Membrane</keyword>
<keyword evidence="11" id="KW-1185">Reference proteome</keyword>
<dbReference type="InterPro" id="IPR007110">
    <property type="entry name" value="Ig-like_dom"/>
</dbReference>
<keyword evidence="7" id="KW-1133">Transmembrane helix</keyword>
<dbReference type="AlphaFoldDB" id="A0A9Q1BJ48"/>
<evidence type="ECO:0000256" key="5">
    <source>
        <dbReference type="ARBA" id="ARBA00023319"/>
    </source>
</evidence>
<gene>
    <name evidence="10" type="ORF">HOLleu_32736</name>
</gene>
<dbReference type="GO" id="GO:0005886">
    <property type="term" value="C:plasma membrane"/>
    <property type="evidence" value="ECO:0007669"/>
    <property type="project" value="TreeGrafter"/>
</dbReference>
<feature type="domain" description="Ig-like" evidence="9">
    <location>
        <begin position="161"/>
        <end position="266"/>
    </location>
</feature>
<dbReference type="InterPro" id="IPR003599">
    <property type="entry name" value="Ig_sub"/>
</dbReference>
<feature type="transmembrane region" description="Helical" evidence="7">
    <location>
        <begin position="535"/>
        <end position="560"/>
    </location>
</feature>
<dbReference type="GO" id="GO:0050839">
    <property type="term" value="F:cell adhesion molecule binding"/>
    <property type="evidence" value="ECO:0007669"/>
    <property type="project" value="TreeGrafter"/>
</dbReference>
<dbReference type="SUPFAM" id="SSF48726">
    <property type="entry name" value="Immunoglobulin"/>
    <property type="match status" value="1"/>
</dbReference>
<evidence type="ECO:0000256" key="6">
    <source>
        <dbReference type="SAM" id="MobiDB-lite"/>
    </source>
</evidence>
<dbReference type="GO" id="GO:0098609">
    <property type="term" value="P:cell-cell adhesion"/>
    <property type="evidence" value="ECO:0007669"/>
    <property type="project" value="TreeGrafter"/>
</dbReference>
<evidence type="ECO:0000256" key="7">
    <source>
        <dbReference type="SAM" id="Phobius"/>
    </source>
</evidence>
<sequence>MAVSAFIVIFLYLCCVTSQPSGDFRSRPLDVTTMTGSSVRFRCKVSKLAINQAVAWMKSDRAGLTSEWLSSGTDILVSEPLASRIKIVGTTRSNLRYDLYIGDLESSDDGLYICTILTFGNVGIMAQERSRGNTLRVLPSHVTPGPDSQIHMATTESSADPLLCDGFENTDSLVIGEMLTLMCTKRIHRFDSREDIIYLRWSKNNRIVASKSFEPDIPAYGKIISLVGENLTLTYSFRVQTYDQGAIFSCDIQDSNQHPSSSGVCTLAPLQVTSNSDFILSGHSVIYVEEGEGARLFCPQSSRTNSHARHKTLIWMMNPLLQRERYTVSAIEDAMHLFRLELSDDGLQVSCMLNSNRRTETLGEATIRVTKDGQTLSSKPTEKSSSTSEIDFTTAFEGNYDLTFETESASGLFDGSGIDEIRTTTQNYIIHTTLPMDSASTTSSPQNVKRTPTVRQTPLFLTTGKTSPPSQERHKSTDSNIVNPFVNFDFPSDQLDWFDGSDPDVANDVTSPPTLTTKNESVNFFTFLGNFDSGFVILVIFVTPLVALIFVICCVFIVVCGPKSSLSRSSSAKNEKTTEAEDPAESVWPTGTMRRYLQSSGNDKTSSQPTDDNTHPSVVSTHIYASTDLITSTITRSHFESHTQFETFGLYSAPYPFNNVSDYL</sequence>
<proteinExistence type="predicted"/>
<keyword evidence="8" id="KW-0732">Signal</keyword>
<dbReference type="InterPro" id="IPR013783">
    <property type="entry name" value="Ig-like_fold"/>
</dbReference>
<dbReference type="OrthoDB" id="10482367at2759"/>
<dbReference type="PROSITE" id="PS50835">
    <property type="entry name" value="IG_LIKE"/>
    <property type="match status" value="2"/>
</dbReference>
<evidence type="ECO:0000256" key="3">
    <source>
        <dbReference type="ARBA" id="ARBA00023157"/>
    </source>
</evidence>
<evidence type="ECO:0000256" key="1">
    <source>
        <dbReference type="ARBA" id="ARBA00004479"/>
    </source>
</evidence>
<dbReference type="PANTHER" id="PTHR11640">
    <property type="entry name" value="NEPHRIN"/>
    <property type="match status" value="1"/>
</dbReference>
<dbReference type="InterPro" id="IPR013106">
    <property type="entry name" value="Ig_V-set"/>
</dbReference>
<reference evidence="10" key="1">
    <citation type="submission" date="2021-10" db="EMBL/GenBank/DDBJ databases">
        <title>Tropical sea cucumber genome reveals ecological adaptation and Cuvierian tubules defense mechanism.</title>
        <authorList>
            <person name="Chen T."/>
        </authorList>
    </citation>
    <scope>NUCLEOTIDE SEQUENCE</scope>
    <source>
        <strain evidence="10">Nanhai2018</strain>
        <tissue evidence="10">Muscle</tissue>
    </source>
</reference>
<organism evidence="10 11">
    <name type="scientific">Holothuria leucospilota</name>
    <name type="common">Black long sea cucumber</name>
    <name type="synonym">Mertensiothuria leucospilota</name>
    <dbReference type="NCBI Taxonomy" id="206669"/>
    <lineage>
        <taxon>Eukaryota</taxon>
        <taxon>Metazoa</taxon>
        <taxon>Echinodermata</taxon>
        <taxon>Eleutherozoa</taxon>
        <taxon>Echinozoa</taxon>
        <taxon>Holothuroidea</taxon>
        <taxon>Aspidochirotacea</taxon>
        <taxon>Aspidochirotida</taxon>
        <taxon>Holothuriidae</taxon>
        <taxon>Holothuria</taxon>
    </lineage>
</organism>
<dbReference type="Proteomes" id="UP001152320">
    <property type="component" value="Chromosome 16"/>
</dbReference>
<dbReference type="SMART" id="SM00409">
    <property type="entry name" value="IG"/>
    <property type="match status" value="2"/>
</dbReference>